<dbReference type="InterPro" id="IPR012910">
    <property type="entry name" value="Plug_dom"/>
</dbReference>
<dbReference type="PANTHER" id="PTHR30069">
    <property type="entry name" value="TONB-DEPENDENT OUTER MEMBRANE RECEPTOR"/>
    <property type="match status" value="1"/>
</dbReference>
<reference evidence="17" key="1">
    <citation type="journal article" date="2019" name="Int. J. Syst. Evol. Microbiol.">
        <title>The Global Catalogue of Microorganisms (GCM) 10K type strain sequencing project: providing services to taxonomists for standard genome sequencing and annotation.</title>
        <authorList>
            <consortium name="The Broad Institute Genomics Platform"/>
            <consortium name="The Broad Institute Genome Sequencing Center for Infectious Disease"/>
            <person name="Wu L."/>
            <person name="Ma J."/>
        </authorList>
    </citation>
    <scope>NUCLEOTIDE SEQUENCE [LARGE SCALE GENOMIC DNA]</scope>
    <source>
        <strain evidence="17">CGMCC 4.7283</strain>
    </source>
</reference>
<dbReference type="RefSeq" id="WP_380715084.1">
    <property type="nucleotide sequence ID" value="NZ_JBHSGI010000002.1"/>
</dbReference>
<keyword evidence="17" id="KW-1185">Reference proteome</keyword>
<evidence type="ECO:0000256" key="2">
    <source>
        <dbReference type="ARBA" id="ARBA00022448"/>
    </source>
</evidence>
<feature type="short sequence motif" description="TonB C-terminal box" evidence="11">
    <location>
        <begin position="721"/>
        <end position="738"/>
    </location>
</feature>
<comment type="subcellular location">
    <subcellularLocation>
        <location evidence="1 10">Cell outer membrane</location>
        <topology evidence="1 10">Multi-pass membrane protein</topology>
    </subcellularLocation>
</comment>
<evidence type="ECO:0000256" key="5">
    <source>
        <dbReference type="ARBA" id="ARBA00022729"/>
    </source>
</evidence>
<dbReference type="Pfam" id="PF00593">
    <property type="entry name" value="TonB_dep_Rec_b-barrel"/>
    <property type="match status" value="1"/>
</dbReference>
<evidence type="ECO:0000256" key="1">
    <source>
        <dbReference type="ARBA" id="ARBA00004571"/>
    </source>
</evidence>
<accession>A0ABV9KAW4</accession>
<keyword evidence="4 10" id="KW-0812">Transmembrane</keyword>
<evidence type="ECO:0000256" key="13">
    <source>
        <dbReference type="SAM" id="SignalP"/>
    </source>
</evidence>
<evidence type="ECO:0000256" key="10">
    <source>
        <dbReference type="PROSITE-ProRule" id="PRU01360"/>
    </source>
</evidence>
<name>A0ABV9KAW4_9RHOB</name>
<dbReference type="NCBIfam" id="TIGR01786">
    <property type="entry name" value="TonB-hemlactrns"/>
    <property type="match status" value="1"/>
</dbReference>
<dbReference type="CDD" id="cd01347">
    <property type="entry name" value="ligand_gated_channel"/>
    <property type="match status" value="1"/>
</dbReference>
<proteinExistence type="inferred from homology"/>
<feature type="signal peptide" evidence="13">
    <location>
        <begin position="1"/>
        <end position="28"/>
    </location>
</feature>
<dbReference type="Gene3D" id="2.170.130.10">
    <property type="entry name" value="TonB-dependent receptor, plug domain"/>
    <property type="match status" value="1"/>
</dbReference>
<keyword evidence="7 10" id="KW-0472">Membrane</keyword>
<dbReference type="InterPro" id="IPR010917">
    <property type="entry name" value="TonB_rcpt_CS"/>
</dbReference>
<organism evidence="16 17">
    <name type="scientific">Seohaeicola nanhaiensis</name>
    <dbReference type="NCBI Taxonomy" id="1387282"/>
    <lineage>
        <taxon>Bacteria</taxon>
        <taxon>Pseudomonadati</taxon>
        <taxon>Pseudomonadota</taxon>
        <taxon>Alphaproteobacteria</taxon>
        <taxon>Rhodobacterales</taxon>
        <taxon>Roseobacteraceae</taxon>
        <taxon>Seohaeicola</taxon>
    </lineage>
</organism>
<gene>
    <name evidence="16" type="ORF">ACFO5X_01115</name>
</gene>
<dbReference type="InterPro" id="IPR036942">
    <property type="entry name" value="Beta-barrel_TonB_sf"/>
</dbReference>
<feature type="domain" description="TonB-dependent receptor plug" evidence="15">
    <location>
        <begin position="53"/>
        <end position="161"/>
    </location>
</feature>
<evidence type="ECO:0000313" key="16">
    <source>
        <dbReference type="EMBL" id="MFC4667139.1"/>
    </source>
</evidence>
<evidence type="ECO:0000259" key="14">
    <source>
        <dbReference type="Pfam" id="PF00593"/>
    </source>
</evidence>
<dbReference type="InterPro" id="IPR037066">
    <property type="entry name" value="Plug_dom_sf"/>
</dbReference>
<keyword evidence="2 10" id="KW-0813">Transport</keyword>
<dbReference type="SUPFAM" id="SSF56935">
    <property type="entry name" value="Porins"/>
    <property type="match status" value="1"/>
</dbReference>
<comment type="caution">
    <text evidence="16">The sequence shown here is derived from an EMBL/GenBank/DDBJ whole genome shotgun (WGS) entry which is preliminary data.</text>
</comment>
<evidence type="ECO:0000256" key="11">
    <source>
        <dbReference type="PROSITE-ProRule" id="PRU10144"/>
    </source>
</evidence>
<evidence type="ECO:0000256" key="3">
    <source>
        <dbReference type="ARBA" id="ARBA00022452"/>
    </source>
</evidence>
<dbReference type="PROSITE" id="PS01156">
    <property type="entry name" value="TONB_DEPENDENT_REC_2"/>
    <property type="match status" value="1"/>
</dbReference>
<dbReference type="PROSITE" id="PS52016">
    <property type="entry name" value="TONB_DEPENDENT_REC_3"/>
    <property type="match status" value="1"/>
</dbReference>
<keyword evidence="3 10" id="KW-1134">Transmembrane beta strand</keyword>
<keyword evidence="8 16" id="KW-0675">Receptor</keyword>
<keyword evidence="6 12" id="KW-0798">TonB box</keyword>
<comment type="similarity">
    <text evidence="10 12">Belongs to the TonB-dependent receptor family.</text>
</comment>
<evidence type="ECO:0000256" key="12">
    <source>
        <dbReference type="RuleBase" id="RU003357"/>
    </source>
</evidence>
<evidence type="ECO:0000313" key="17">
    <source>
        <dbReference type="Proteomes" id="UP001595973"/>
    </source>
</evidence>
<feature type="domain" description="TonB-dependent receptor-like beta-barrel" evidence="14">
    <location>
        <begin position="270"/>
        <end position="693"/>
    </location>
</feature>
<evidence type="ECO:0000256" key="9">
    <source>
        <dbReference type="ARBA" id="ARBA00023237"/>
    </source>
</evidence>
<dbReference type="EMBL" id="JBHSGI010000002">
    <property type="protein sequence ID" value="MFC4667139.1"/>
    <property type="molecule type" value="Genomic_DNA"/>
</dbReference>
<dbReference type="Proteomes" id="UP001595973">
    <property type="component" value="Unassembled WGS sequence"/>
</dbReference>
<evidence type="ECO:0000256" key="6">
    <source>
        <dbReference type="ARBA" id="ARBA00023077"/>
    </source>
</evidence>
<dbReference type="Gene3D" id="2.40.170.20">
    <property type="entry name" value="TonB-dependent receptor, beta-barrel domain"/>
    <property type="match status" value="1"/>
</dbReference>
<dbReference type="PANTHER" id="PTHR30069:SF29">
    <property type="entry name" value="HEMOGLOBIN AND HEMOGLOBIN-HAPTOGLOBIN-BINDING PROTEIN 1-RELATED"/>
    <property type="match status" value="1"/>
</dbReference>
<dbReference type="Pfam" id="PF07715">
    <property type="entry name" value="Plug"/>
    <property type="match status" value="1"/>
</dbReference>
<dbReference type="InterPro" id="IPR039426">
    <property type="entry name" value="TonB-dep_rcpt-like"/>
</dbReference>
<evidence type="ECO:0000259" key="15">
    <source>
        <dbReference type="Pfam" id="PF07715"/>
    </source>
</evidence>
<feature type="chain" id="PRO_5046280679" evidence="13">
    <location>
        <begin position="29"/>
        <end position="738"/>
    </location>
</feature>
<dbReference type="InterPro" id="IPR010949">
    <property type="entry name" value="TonB_Hb/transfer/lactofer_rcpt"/>
</dbReference>
<evidence type="ECO:0000256" key="4">
    <source>
        <dbReference type="ARBA" id="ARBA00022692"/>
    </source>
</evidence>
<dbReference type="InterPro" id="IPR000531">
    <property type="entry name" value="Beta-barrel_TonB"/>
</dbReference>
<evidence type="ECO:0000256" key="8">
    <source>
        <dbReference type="ARBA" id="ARBA00023170"/>
    </source>
</evidence>
<protein>
    <submittedName>
        <fullName evidence="16">TonB-dependent hemoglobin/transferrin/lactoferrin family receptor</fullName>
    </submittedName>
</protein>
<sequence length="738" mass="80998">MRLHTKRRASLLATTAFCLFTPHAPAFAQDVGEKPGFLGSITLLADRLGKALTDVQGHISVIDGEEIEERNVQSLEDLTRYTPGVTPLRQVSGADPFGGQTGVQIRGVSGNRVQMTVDGGRIPERIIDGSRDYLDFNFVKQADVVRGPASVLWGADALGGVVALETIDPEDLLKGRARGGQMRLSYGEVTDSTKAAAAYAWQLGDGVSLLIARARTIDHELSLSNADPNGGPWPCTRPVAYGSVTCGEFNPLDRTTDRTLMKLVWDINDQHRLKFSFDRTDRLSEVENTTNHSDTVIANPRVRDIARTRYALDYEGQFQGAIDEVKATLGWSPSGYEQHALSIAQSGGNRTETHDYTSFSEDFLELDIQATSRFSIGGADHVLTFGFDGDRTETTYDRKRRVVDMNAGTDVWSVPTSWNFADGVTRRADLFIQDQISLLGGRLEITPGLRFATYQMDPRFNGSVVALPGYSLETKKEEKLLSSLGATWHFDESHSVWMHYGEGFKMPTFQQLYTSSGSASFGLVPAPWLVPESVKSIEIGFRGEYGRGFWAVTAFRADYDNFIESFWNIPGTSDYSYRNLSSVKTSGIEIETAWMLRDDLRFTGSLAWMEGDQRAEPGDPKTRTLLPPLTAVLGLSYTVPGADLVLDATATLADATKPTSNTNFAPPGFGILDLGASWTVAENAVLNVRVNNVFDKKYYNYAAAGYDIVPSSSVANTVPLELQTGVGRSVTVSLDYKF</sequence>
<keyword evidence="9 10" id="KW-0998">Cell outer membrane</keyword>
<evidence type="ECO:0000256" key="7">
    <source>
        <dbReference type="ARBA" id="ARBA00023136"/>
    </source>
</evidence>
<keyword evidence="5 13" id="KW-0732">Signal</keyword>